<feature type="region of interest" description="Disordered" evidence="3">
    <location>
        <begin position="353"/>
        <end position="383"/>
    </location>
</feature>
<evidence type="ECO:0000256" key="2">
    <source>
        <dbReference type="SAM" id="Coils"/>
    </source>
</evidence>
<dbReference type="OrthoDB" id="6385111at2759"/>
<dbReference type="HOGENOM" id="CLU_019800_0_0_1"/>
<reference evidence="5 6" key="1">
    <citation type="journal article" date="2011" name="Science">
        <title>The ecoresponsive genome of Daphnia pulex.</title>
        <authorList>
            <person name="Colbourne J.K."/>
            <person name="Pfrender M.E."/>
            <person name="Gilbert D."/>
            <person name="Thomas W.K."/>
            <person name="Tucker A."/>
            <person name="Oakley T.H."/>
            <person name="Tokishita S."/>
            <person name="Aerts A."/>
            <person name="Arnold G.J."/>
            <person name="Basu M.K."/>
            <person name="Bauer D.J."/>
            <person name="Caceres C.E."/>
            <person name="Carmel L."/>
            <person name="Casola C."/>
            <person name="Choi J.H."/>
            <person name="Detter J.C."/>
            <person name="Dong Q."/>
            <person name="Dusheyko S."/>
            <person name="Eads B.D."/>
            <person name="Frohlich T."/>
            <person name="Geiler-Samerotte K.A."/>
            <person name="Gerlach D."/>
            <person name="Hatcher P."/>
            <person name="Jogdeo S."/>
            <person name="Krijgsveld J."/>
            <person name="Kriventseva E.V."/>
            <person name="Kultz D."/>
            <person name="Laforsch C."/>
            <person name="Lindquist E."/>
            <person name="Lopez J."/>
            <person name="Manak J.R."/>
            <person name="Muller J."/>
            <person name="Pangilinan J."/>
            <person name="Patwardhan R.P."/>
            <person name="Pitluck S."/>
            <person name="Pritham E.J."/>
            <person name="Rechtsteiner A."/>
            <person name="Rho M."/>
            <person name="Rogozin I.B."/>
            <person name="Sakarya O."/>
            <person name="Salamov A."/>
            <person name="Schaack S."/>
            <person name="Shapiro H."/>
            <person name="Shiga Y."/>
            <person name="Skalitzky C."/>
            <person name="Smith Z."/>
            <person name="Souvorov A."/>
            <person name="Sung W."/>
            <person name="Tang Z."/>
            <person name="Tsuchiya D."/>
            <person name="Tu H."/>
            <person name="Vos H."/>
            <person name="Wang M."/>
            <person name="Wolf Y.I."/>
            <person name="Yamagata H."/>
            <person name="Yamada T."/>
            <person name="Ye Y."/>
            <person name="Shaw J.R."/>
            <person name="Andrews J."/>
            <person name="Crease T.J."/>
            <person name="Tang H."/>
            <person name="Lucas S.M."/>
            <person name="Robertson H.M."/>
            <person name="Bork P."/>
            <person name="Koonin E.V."/>
            <person name="Zdobnov E.M."/>
            <person name="Grigoriev I.V."/>
            <person name="Lynch M."/>
            <person name="Boore J.L."/>
        </authorList>
    </citation>
    <scope>NUCLEOTIDE SEQUENCE [LARGE SCALE GENOMIC DNA]</scope>
</reference>
<keyword evidence="2" id="KW-0175">Coiled coil</keyword>
<dbReference type="InterPro" id="IPR036875">
    <property type="entry name" value="Znf_CCHC_sf"/>
</dbReference>
<dbReference type="Pfam" id="PF03732">
    <property type="entry name" value="Retrotrans_gag"/>
    <property type="match status" value="1"/>
</dbReference>
<dbReference type="PANTHER" id="PTHR33223:SF6">
    <property type="entry name" value="CCHC-TYPE DOMAIN-CONTAINING PROTEIN"/>
    <property type="match status" value="1"/>
</dbReference>
<evidence type="ECO:0000259" key="4">
    <source>
        <dbReference type="PROSITE" id="PS50158"/>
    </source>
</evidence>
<organism evidence="5 6">
    <name type="scientific">Daphnia pulex</name>
    <name type="common">Water flea</name>
    <dbReference type="NCBI Taxonomy" id="6669"/>
    <lineage>
        <taxon>Eukaryota</taxon>
        <taxon>Metazoa</taxon>
        <taxon>Ecdysozoa</taxon>
        <taxon>Arthropoda</taxon>
        <taxon>Crustacea</taxon>
        <taxon>Branchiopoda</taxon>
        <taxon>Diplostraca</taxon>
        <taxon>Cladocera</taxon>
        <taxon>Anomopoda</taxon>
        <taxon>Daphniidae</taxon>
        <taxon>Daphnia</taxon>
    </lineage>
</organism>
<evidence type="ECO:0000256" key="3">
    <source>
        <dbReference type="SAM" id="MobiDB-lite"/>
    </source>
</evidence>
<dbReference type="InterPro" id="IPR005162">
    <property type="entry name" value="Retrotrans_gag_dom"/>
</dbReference>
<sequence>MTTPTLPSSDTSFSVLNESLIGEVDLNEDQYTNSLPHDVLQIREKFLLEWNSLIKLSQDVASDSSSTRRVTRSEILAKKKDISSKVYNSLKQYTYELFKKELGGSQYITGDARDKVIANLTTYLTQIKADPLVFNPIVQEIKTAHSKEVDFRTKAFKLFKRELLFKQIYLENYAKSLETQVDNQKDRTAKEVDKVRREFSKKLADALVENTRLTAEIDDSTRANYLSKNLITDLEKKLKTQTSSDDKTLILTKTELESTKQEVEVHKNTISDLNKVIDKLKEDTKDTVAQLTHNHKLLSDEHESLKNACTTTDSEDVATKQVSVDSLRHTNQTLTNDIAALQLQLTLQPVQVAPPTTMTPAPPTPPPKPPTPPPTTPPPSNLQQQIQTVRGGLRATTPNPDDVPVTKSHLRELYSQDERKSIPVFKGKRGEQLINNWLKDAERVAQSAGWTPRDKIKYFPDRLRGDAADWHRDYMDRATNKDDYDAWEKALINRFLTESEVENLRKQLNELRQGPDQSTQTFVSRLNHLYDIIHGKEIVIDETIAPPEAIELARSLRKIRGEGKQKILLKGILPAIKKVVWTRIGVDSSYEDVCEITYAAETIVNRMEQNEDKSLQATIAGISAHEDEQDVELFRQKTKLSKLEKQMTVLKINPTTPQEAPEVALPTVAITEAYNRHRSPSGDRRRPNSESRIRFQQPPPRPSQDTNYSRDRGRDNSYYRSRSPGDNRYHQTVDSRSRRDQTPPRPNFSNNQPDRNNFQRTNNDSFRRRFPENTPYPSPRQFQDRTPNNFQYRQTPYTGTRPRTTGNYNNQRDYRTRRDIECYACGKRGHYARECRTNPPETPQQRQ</sequence>
<dbReference type="GO" id="GO:0003676">
    <property type="term" value="F:nucleic acid binding"/>
    <property type="evidence" value="ECO:0007669"/>
    <property type="project" value="InterPro"/>
</dbReference>
<evidence type="ECO:0000313" key="6">
    <source>
        <dbReference type="Proteomes" id="UP000000305"/>
    </source>
</evidence>
<feature type="domain" description="CCHC-type" evidence="4">
    <location>
        <begin position="822"/>
        <end position="836"/>
    </location>
</feature>
<dbReference type="PANTHER" id="PTHR33223">
    <property type="entry name" value="CCHC-TYPE DOMAIN-CONTAINING PROTEIN"/>
    <property type="match status" value="1"/>
</dbReference>
<accession>E9HJF8</accession>
<name>E9HJF8_DAPPU</name>
<dbReference type="GO" id="GO:0008270">
    <property type="term" value="F:zinc ion binding"/>
    <property type="evidence" value="ECO:0007669"/>
    <property type="project" value="UniProtKB-KW"/>
</dbReference>
<keyword evidence="1" id="KW-0862">Zinc</keyword>
<feature type="region of interest" description="Disordered" evidence="3">
    <location>
        <begin position="672"/>
        <end position="811"/>
    </location>
</feature>
<dbReference type="Pfam" id="PF00098">
    <property type="entry name" value="zf-CCHC"/>
    <property type="match status" value="1"/>
</dbReference>
<feature type="compositionally biased region" description="Low complexity" evidence="3">
    <location>
        <begin position="795"/>
        <end position="809"/>
    </location>
</feature>
<dbReference type="InParanoid" id="E9HJF8"/>
<keyword evidence="1" id="KW-0863">Zinc-finger</keyword>
<dbReference type="EMBL" id="GL732662">
    <property type="protein sequence ID" value="EFX68078.1"/>
    <property type="molecule type" value="Genomic_DNA"/>
</dbReference>
<feature type="compositionally biased region" description="Basic and acidic residues" evidence="3">
    <location>
        <begin position="708"/>
        <end position="742"/>
    </location>
</feature>
<gene>
    <name evidence="5" type="ORF">DAPPUDRAFT_114841</name>
</gene>
<feature type="compositionally biased region" description="Polar residues" evidence="3">
    <location>
        <begin position="780"/>
        <end position="794"/>
    </location>
</feature>
<feature type="compositionally biased region" description="Pro residues" evidence="3">
    <location>
        <begin position="360"/>
        <end position="380"/>
    </location>
</feature>
<dbReference type="PhylomeDB" id="E9HJF8"/>
<evidence type="ECO:0000256" key="1">
    <source>
        <dbReference type="PROSITE-ProRule" id="PRU00047"/>
    </source>
</evidence>
<dbReference type="PROSITE" id="PS50158">
    <property type="entry name" value="ZF_CCHC"/>
    <property type="match status" value="1"/>
</dbReference>
<keyword evidence="6" id="KW-1185">Reference proteome</keyword>
<feature type="compositionally biased region" description="Polar residues" evidence="3">
    <location>
        <begin position="747"/>
        <end position="764"/>
    </location>
</feature>
<dbReference type="AlphaFoldDB" id="E9HJF8"/>
<feature type="compositionally biased region" description="Basic and acidic residues" evidence="3">
    <location>
        <begin position="680"/>
        <end position="693"/>
    </location>
</feature>
<dbReference type="SMART" id="SM00343">
    <property type="entry name" value="ZnF_C2HC"/>
    <property type="match status" value="1"/>
</dbReference>
<evidence type="ECO:0000313" key="5">
    <source>
        <dbReference type="EMBL" id="EFX68078.1"/>
    </source>
</evidence>
<keyword evidence="1" id="KW-0479">Metal-binding</keyword>
<dbReference type="InterPro" id="IPR001878">
    <property type="entry name" value="Znf_CCHC"/>
</dbReference>
<dbReference type="KEGG" id="dpx:DAPPUDRAFT_114841"/>
<dbReference type="Proteomes" id="UP000000305">
    <property type="component" value="Unassembled WGS sequence"/>
</dbReference>
<protein>
    <recommendedName>
        <fullName evidence="4">CCHC-type domain-containing protein</fullName>
    </recommendedName>
</protein>
<dbReference type="SUPFAM" id="SSF57756">
    <property type="entry name" value="Retrovirus zinc finger-like domains"/>
    <property type="match status" value="1"/>
</dbReference>
<proteinExistence type="predicted"/>
<dbReference type="Gene3D" id="4.10.60.10">
    <property type="entry name" value="Zinc finger, CCHC-type"/>
    <property type="match status" value="1"/>
</dbReference>
<feature type="coiled-coil region" evidence="2">
    <location>
        <begin position="256"/>
        <end position="344"/>
    </location>
</feature>